<dbReference type="Proteomes" id="UP000034749">
    <property type="component" value="Unassembled WGS sequence"/>
</dbReference>
<proteinExistence type="predicted"/>
<reference evidence="2 3" key="1">
    <citation type="journal article" date="2015" name="Nature">
        <title>rRNA introns, odd ribosomes, and small enigmatic genomes across a large radiation of phyla.</title>
        <authorList>
            <person name="Brown C.T."/>
            <person name="Hug L.A."/>
            <person name="Thomas B.C."/>
            <person name="Sharon I."/>
            <person name="Castelle C.J."/>
            <person name="Singh A."/>
            <person name="Wilkins M.J."/>
            <person name="Williams K.H."/>
            <person name="Banfield J.F."/>
        </authorList>
    </citation>
    <scope>NUCLEOTIDE SEQUENCE [LARGE SCALE GENOMIC DNA]</scope>
</reference>
<gene>
    <name evidence="2" type="ORF">UU24_C0027G0003</name>
</gene>
<evidence type="ECO:0000256" key="1">
    <source>
        <dbReference type="SAM" id="SignalP"/>
    </source>
</evidence>
<evidence type="ECO:0000313" key="2">
    <source>
        <dbReference type="EMBL" id="KKR78741.1"/>
    </source>
</evidence>
<evidence type="ECO:0000313" key="3">
    <source>
        <dbReference type="Proteomes" id="UP000034749"/>
    </source>
</evidence>
<keyword evidence="1" id="KW-0732">Signal</keyword>
<accession>A0A0G0TVB9</accession>
<feature type="chain" id="PRO_5002534545" evidence="1">
    <location>
        <begin position="30"/>
        <end position="684"/>
    </location>
</feature>
<dbReference type="AlphaFoldDB" id="A0A0G0TVB9"/>
<dbReference type="EMBL" id="LBZW01000027">
    <property type="protein sequence ID" value="KKR78741.1"/>
    <property type="molecule type" value="Genomic_DNA"/>
</dbReference>
<comment type="caution">
    <text evidence="2">The sequence shown here is derived from an EMBL/GenBank/DDBJ whole genome shotgun (WGS) entry which is preliminary data.</text>
</comment>
<name>A0A0G0TVB9_9BACT</name>
<sequence length="684" mass="73104">MGFKKTIKRISALGIGATMVGATIFGAMAADLSAYPSQYIKDGKFTGVMVIGDKADAQDVIGVSDIAVSLQFAATKPAEAGSSSVSVEGDAWKVGTSTKILEMSEDHTVTTTLENRETLRNITTFIDDSELNALASGIVSNGKGDAPYNQYLYLLGPGATVKSGYVIYAEDDQDVTADFLYFKSGNEIGRYLLEFTTALESDVDDSAGTQTSTGTYLTDFENTELTMFGKSYTIVQARKVSTTTNAGANIKLVLMGGATKDTLLESNTKTYSIDDKDYEVTVDYVDSNSAKITVNGQGTRDLLEGESDKLSDGTTVGVSEILYQDYAGGVHSVTFFLGAQKVELKDTDVRDAGPSNSLKIGDDTIDDAFVVIEGTNDNATFKVNRIHINMTADDDFYVPAGGKLSENPDLTEPEVLFTNNWDVEYKGLSEEPLETIEIETSGNKRYNLKFKDGDGNDVKVPLIEAVAASNLEFGEKDKALINTEVRNITKDDYLVVTDIAESRGERKTYVLQYTGADKLSADSPVVKFKNLGDGKTIEQTYTNSSPLATLKIGGADYKVYLGTDADASANDFNVQVDLDASGALGTTDNVTVNITTFYGMEIGIENASIRDSGSGVNVGTVVSFKTPDNTREGGTTEDTVETLQATDLVVNLTADSNTKVVLGLLTGYTAGQKVAGGADKLSLR</sequence>
<protein>
    <submittedName>
        <fullName evidence="2">S-layer structural protein</fullName>
    </submittedName>
</protein>
<feature type="non-terminal residue" evidence="2">
    <location>
        <position position="684"/>
    </location>
</feature>
<organism evidence="2 3">
    <name type="scientific">Candidatus Nomurabacteria bacterium GW2011_GWA2_40_9</name>
    <dbReference type="NCBI Taxonomy" id="1618734"/>
    <lineage>
        <taxon>Bacteria</taxon>
        <taxon>Candidatus Nomuraibacteriota</taxon>
    </lineage>
</organism>
<feature type="signal peptide" evidence="1">
    <location>
        <begin position="1"/>
        <end position="29"/>
    </location>
</feature>